<dbReference type="Pfam" id="PF13495">
    <property type="entry name" value="Phage_int_SAM_4"/>
    <property type="match status" value="1"/>
</dbReference>
<dbReference type="Gene3D" id="1.10.443.10">
    <property type="entry name" value="Intergrase catalytic core"/>
    <property type="match status" value="1"/>
</dbReference>
<evidence type="ECO:0000313" key="6">
    <source>
        <dbReference type="EMBL" id="OEV02629.1"/>
    </source>
</evidence>
<dbReference type="AlphaFoldDB" id="A0A1E7KQB1"/>
<organism evidence="8 9">
    <name type="scientific">Streptomyces oceani</name>
    <dbReference type="NCBI Taxonomy" id="1075402"/>
    <lineage>
        <taxon>Bacteria</taxon>
        <taxon>Bacillati</taxon>
        <taxon>Actinomycetota</taxon>
        <taxon>Actinomycetes</taxon>
        <taxon>Kitasatosporales</taxon>
        <taxon>Streptomycetaceae</taxon>
        <taxon>Streptomyces</taxon>
    </lineage>
</organism>
<feature type="domain" description="Tyr recombinase" evidence="5">
    <location>
        <begin position="149"/>
        <end position="359"/>
    </location>
</feature>
<name>A0A1E7KQB1_9ACTN</name>
<evidence type="ECO:0000313" key="7">
    <source>
        <dbReference type="EMBL" id="OEV04647.1"/>
    </source>
</evidence>
<dbReference type="Proteomes" id="UP000176101">
    <property type="component" value="Unassembled WGS sequence"/>
</dbReference>
<dbReference type="PANTHER" id="PTHR30349:SF41">
    <property type="entry name" value="INTEGRASE_RECOMBINASE PROTEIN MJ0367-RELATED"/>
    <property type="match status" value="1"/>
</dbReference>
<dbReference type="InterPro" id="IPR013762">
    <property type="entry name" value="Integrase-like_cat_sf"/>
</dbReference>
<keyword evidence="4" id="KW-0233">DNA recombination</keyword>
<evidence type="ECO:0000313" key="9">
    <source>
        <dbReference type="Proteomes" id="UP000176101"/>
    </source>
</evidence>
<dbReference type="PANTHER" id="PTHR30349">
    <property type="entry name" value="PHAGE INTEGRASE-RELATED"/>
    <property type="match status" value="1"/>
</dbReference>
<dbReference type="GO" id="GO:0015074">
    <property type="term" value="P:DNA integration"/>
    <property type="evidence" value="ECO:0007669"/>
    <property type="project" value="UniProtKB-KW"/>
</dbReference>
<dbReference type="OrthoDB" id="3698359at2"/>
<evidence type="ECO:0000256" key="4">
    <source>
        <dbReference type="ARBA" id="ARBA00023172"/>
    </source>
</evidence>
<comment type="caution">
    <text evidence="8">The sequence shown here is derived from an EMBL/GenBank/DDBJ whole genome shotgun (WGS) entry which is preliminary data.</text>
</comment>
<dbReference type="InterPro" id="IPR050090">
    <property type="entry name" value="Tyrosine_recombinase_XerCD"/>
</dbReference>
<evidence type="ECO:0000256" key="2">
    <source>
        <dbReference type="ARBA" id="ARBA00022908"/>
    </source>
</evidence>
<dbReference type="InterPro" id="IPR002104">
    <property type="entry name" value="Integrase_catalytic"/>
</dbReference>
<sequence>MSRAVDLPGAAHLVLADGVVHLDPEPAVFQAMLDGWARQQRTRFLDEDGTIKPRMSVVRRFAEFTNQYPWQWEPAEVEAFIDYLRSRRKTFAVSTGRNYQNALRMFCEYITDARYGWPVRCLERFGQAPVQILHEWNTVTHSSEYEGEADRRPLTYDEVQDLFDAAEARVEEIRARHRKGSLAALRDAILLKTVYAYGLRRQEACGLDLADLRRNPKMPHYGRFGGLFVRYGKSSKGGPPKRRTVLTVPELDWSTDLLDQYLEEVRPAFSPDKHPALWVTERRGRMSLRRLDEAFETARRAADLPEELDLHGLRHSYVTHLVEFGYPEKFVQDQVGHAYASTTAIYTGVSDEYRNRLLQQVLKEQHAELWEDDET</sequence>
<evidence type="ECO:0000256" key="3">
    <source>
        <dbReference type="ARBA" id="ARBA00023125"/>
    </source>
</evidence>
<dbReference type="Gene3D" id="1.10.150.130">
    <property type="match status" value="1"/>
</dbReference>
<evidence type="ECO:0000313" key="8">
    <source>
        <dbReference type="EMBL" id="OEV06106.1"/>
    </source>
</evidence>
<dbReference type="SUPFAM" id="SSF56349">
    <property type="entry name" value="DNA breaking-rejoining enzymes"/>
    <property type="match status" value="1"/>
</dbReference>
<dbReference type="EMBL" id="LJGU01000086">
    <property type="protein sequence ID" value="OEV06106.1"/>
    <property type="molecule type" value="Genomic_DNA"/>
</dbReference>
<dbReference type="STRING" id="1075402.AN216_00485"/>
<evidence type="ECO:0000259" key="5">
    <source>
        <dbReference type="PROSITE" id="PS51898"/>
    </source>
</evidence>
<reference evidence="8 9" key="1">
    <citation type="journal article" date="2016" name="Front. Microbiol.">
        <title>Comparative Genomics Analysis of Streptomyces Species Reveals Their Adaptation to the Marine Environment and Their Diversity at the Genomic Level.</title>
        <authorList>
            <person name="Tian X."/>
            <person name="Zhang Z."/>
            <person name="Yang T."/>
            <person name="Chen M."/>
            <person name="Li J."/>
            <person name="Chen F."/>
            <person name="Yang J."/>
            <person name="Li W."/>
            <person name="Zhang B."/>
            <person name="Zhang Z."/>
            <person name="Wu J."/>
            <person name="Zhang C."/>
            <person name="Long L."/>
            <person name="Xiao J."/>
        </authorList>
    </citation>
    <scope>NUCLEOTIDE SEQUENCE [LARGE SCALE GENOMIC DNA]</scope>
    <source>
        <strain evidence="8 9">SCSIO 02100</strain>
    </source>
</reference>
<dbReference type="Pfam" id="PF00589">
    <property type="entry name" value="Phage_integrase"/>
    <property type="match status" value="1"/>
</dbReference>
<gene>
    <name evidence="8" type="ORF">AN216_00485</name>
    <name evidence="7" type="ORF">AN216_07075</name>
    <name evidence="6" type="ORF">AN216_14035</name>
</gene>
<dbReference type="InterPro" id="IPR011010">
    <property type="entry name" value="DNA_brk_join_enz"/>
</dbReference>
<protein>
    <submittedName>
        <fullName evidence="8">Integrase</fullName>
    </submittedName>
</protein>
<dbReference type="EMBL" id="LJGU01000113">
    <property type="protein sequence ID" value="OEV04647.1"/>
    <property type="molecule type" value="Genomic_DNA"/>
</dbReference>
<accession>A0A1E7KQB1</accession>
<keyword evidence="9" id="KW-1185">Reference proteome</keyword>
<dbReference type="PROSITE" id="PS51898">
    <property type="entry name" value="TYR_RECOMBINASE"/>
    <property type="match status" value="1"/>
</dbReference>
<evidence type="ECO:0000256" key="1">
    <source>
        <dbReference type="ARBA" id="ARBA00008857"/>
    </source>
</evidence>
<keyword evidence="2" id="KW-0229">DNA integration</keyword>
<dbReference type="GO" id="GO:0006310">
    <property type="term" value="P:DNA recombination"/>
    <property type="evidence" value="ECO:0007669"/>
    <property type="project" value="UniProtKB-KW"/>
</dbReference>
<dbReference type="GO" id="GO:0003677">
    <property type="term" value="F:DNA binding"/>
    <property type="evidence" value="ECO:0007669"/>
    <property type="project" value="UniProtKB-KW"/>
</dbReference>
<dbReference type="PATRIC" id="fig|1075402.3.peg.1700"/>
<keyword evidence="3" id="KW-0238">DNA-binding</keyword>
<dbReference type="InterPro" id="IPR004107">
    <property type="entry name" value="Integrase_SAM-like_N"/>
</dbReference>
<dbReference type="InterPro" id="IPR010998">
    <property type="entry name" value="Integrase_recombinase_N"/>
</dbReference>
<dbReference type="RefSeq" id="WP_070194549.1">
    <property type="nucleotide sequence ID" value="NZ_LJGU01000086.1"/>
</dbReference>
<proteinExistence type="inferred from homology"/>
<comment type="similarity">
    <text evidence="1">Belongs to the 'phage' integrase family.</text>
</comment>
<dbReference type="EMBL" id="LJGU01000127">
    <property type="protein sequence ID" value="OEV02629.1"/>
    <property type="molecule type" value="Genomic_DNA"/>
</dbReference>